<comment type="caution">
    <text evidence="2">The sequence shown here is derived from an EMBL/GenBank/DDBJ whole genome shotgun (WGS) entry which is preliminary data.</text>
</comment>
<feature type="non-terminal residue" evidence="2">
    <location>
        <position position="1"/>
    </location>
</feature>
<organism evidence="2">
    <name type="scientific">Salmonella enterica</name>
    <name type="common">Salmonella choleraesuis</name>
    <dbReference type="NCBI Taxonomy" id="28901"/>
    <lineage>
        <taxon>Bacteria</taxon>
        <taxon>Pseudomonadati</taxon>
        <taxon>Pseudomonadota</taxon>
        <taxon>Gammaproteobacteria</taxon>
        <taxon>Enterobacterales</taxon>
        <taxon>Enterobacteriaceae</taxon>
        <taxon>Salmonella</taxon>
    </lineage>
</organism>
<dbReference type="EMBL" id="DAAMOF010000143">
    <property type="protein sequence ID" value="HAC7477159.1"/>
    <property type="molecule type" value="Genomic_DNA"/>
</dbReference>
<reference evidence="2" key="2">
    <citation type="submission" date="2018-08" db="EMBL/GenBank/DDBJ databases">
        <authorList>
            <consortium name="NCBI Pathogen Detection Project"/>
        </authorList>
    </citation>
    <scope>NUCLEOTIDE SEQUENCE</scope>
    <source>
        <strain evidence="2">SL1_117</strain>
    </source>
</reference>
<dbReference type="Pfam" id="PF20335">
    <property type="entry name" value="DUF6630"/>
    <property type="match status" value="1"/>
</dbReference>
<name>A0A703N1Q8_SALER</name>
<feature type="domain" description="DUF6630" evidence="1">
    <location>
        <begin position="8"/>
        <end position="126"/>
    </location>
</feature>
<evidence type="ECO:0000313" key="2">
    <source>
        <dbReference type="EMBL" id="HAC7477159.1"/>
    </source>
</evidence>
<accession>A0A703N1Q8</accession>
<gene>
    <name evidence="2" type="ORF">G0F17_22990</name>
</gene>
<evidence type="ECO:0000259" key="1">
    <source>
        <dbReference type="Pfam" id="PF20335"/>
    </source>
</evidence>
<sequence>SGGDLGNNELAQAFLQVLRGERFIHLVDWKGEDEEGELANFAADRFYELTKNLTNSEELRNLLVEITQEDEISDVCEAGDRYLDEIFERIQTELNKRGFQIFDLNEGSDTYNVVVLPMSEYKKIEDFNTPWLEVQDFLS</sequence>
<proteinExistence type="predicted"/>
<reference evidence="2" key="1">
    <citation type="journal article" date="2018" name="Genome Biol.">
        <title>SKESA: strategic k-mer extension for scrupulous assemblies.</title>
        <authorList>
            <person name="Souvorov A."/>
            <person name="Agarwala R."/>
            <person name="Lipman D.J."/>
        </authorList>
    </citation>
    <scope>NUCLEOTIDE SEQUENCE</scope>
    <source>
        <strain evidence="2">SL1_117</strain>
    </source>
</reference>
<protein>
    <submittedName>
        <fullName evidence="2">Cytoplasmic protein</fullName>
    </submittedName>
</protein>
<dbReference type="InterPro" id="IPR046582">
    <property type="entry name" value="DUF6630"/>
</dbReference>
<dbReference type="AlphaFoldDB" id="A0A703N1Q8"/>